<dbReference type="AlphaFoldDB" id="A0A318KLU4"/>
<dbReference type="EMBL" id="QJKH01000013">
    <property type="protein sequence ID" value="PXX76825.1"/>
    <property type="molecule type" value="Genomic_DNA"/>
</dbReference>
<dbReference type="OrthoDB" id="3078708at2"/>
<keyword evidence="2" id="KW-1185">Reference proteome</keyword>
<gene>
    <name evidence="1" type="ORF">DES51_11319</name>
</gene>
<evidence type="ECO:0000313" key="2">
    <source>
        <dbReference type="Proteomes" id="UP000247612"/>
    </source>
</evidence>
<proteinExistence type="predicted"/>
<dbReference type="STRING" id="1034346.GCA_000313565_03330"/>
<name>A0A318KLU4_9FIRM</name>
<sequence>MIKQINSYYQTNEEIIQNLKDAGCNKQTIECFMNQLNNDRLSEGICLLNKHRCCLLTNLHQEQKRIDCLDYLIYMLQRKPLK</sequence>
<accession>A0A318KLU4</accession>
<protein>
    <submittedName>
        <fullName evidence="1">Uncharacterized protein</fullName>
    </submittedName>
</protein>
<organism evidence="1 2">
    <name type="scientific">Dielma fastidiosa</name>
    <dbReference type="NCBI Taxonomy" id="1034346"/>
    <lineage>
        <taxon>Bacteria</taxon>
        <taxon>Bacillati</taxon>
        <taxon>Bacillota</taxon>
        <taxon>Erysipelotrichia</taxon>
        <taxon>Erysipelotrichales</taxon>
        <taxon>Erysipelotrichaceae</taxon>
        <taxon>Dielma</taxon>
    </lineage>
</organism>
<dbReference type="RefSeq" id="WP_022939608.1">
    <property type="nucleotide sequence ID" value="NZ_CABKRQ010000011.1"/>
</dbReference>
<dbReference type="Proteomes" id="UP000247612">
    <property type="component" value="Unassembled WGS sequence"/>
</dbReference>
<comment type="caution">
    <text evidence="1">The sequence shown here is derived from an EMBL/GenBank/DDBJ whole genome shotgun (WGS) entry which is preliminary data.</text>
</comment>
<evidence type="ECO:0000313" key="1">
    <source>
        <dbReference type="EMBL" id="PXX76825.1"/>
    </source>
</evidence>
<reference evidence="1 2" key="1">
    <citation type="submission" date="2018-05" db="EMBL/GenBank/DDBJ databases">
        <title>Genomic Encyclopedia of Type Strains, Phase IV (KMG-IV): sequencing the most valuable type-strain genomes for metagenomic binning, comparative biology and taxonomic classification.</title>
        <authorList>
            <person name="Goeker M."/>
        </authorList>
    </citation>
    <scope>NUCLEOTIDE SEQUENCE [LARGE SCALE GENOMIC DNA]</scope>
    <source>
        <strain evidence="1 2">JC118</strain>
    </source>
</reference>